<feature type="domain" description="Metallo-beta-lactamase" evidence="1">
    <location>
        <begin position="72"/>
        <end position="230"/>
    </location>
</feature>
<reference evidence="2" key="1">
    <citation type="submission" date="2007-03" db="EMBL/GenBank/DDBJ databases">
        <title>Diverse metagenome-derived clones inhibiting biofilm formation in Pseudomonas aeruginosa and swarming in Escherichia coli.</title>
        <authorList>
            <person name="Schipper C."/>
            <person name="Steele H.L."/>
            <person name="Streit W.R."/>
        </authorList>
    </citation>
    <scope>NUCLEOTIDE SEQUENCE</scope>
</reference>
<dbReference type="InterPro" id="IPR001279">
    <property type="entry name" value="Metallo-B-lactamas"/>
</dbReference>
<dbReference type="AlphaFoldDB" id="B2BKA2"/>
<dbReference type="EMBL" id="EF530728">
    <property type="protein sequence ID" value="ABU51091.1"/>
    <property type="molecule type" value="Genomic_DNA"/>
</dbReference>
<evidence type="ECO:0000313" key="2">
    <source>
        <dbReference type="EMBL" id="ABU51091.1"/>
    </source>
</evidence>
<name>B2BKA2_9BACT</name>
<proteinExistence type="predicted"/>
<organism evidence="2">
    <name type="scientific">uncultured bacterium Bio3</name>
    <dbReference type="NCBI Taxonomy" id="460937"/>
    <lineage>
        <taxon>Bacteria</taxon>
        <taxon>environmental samples</taxon>
    </lineage>
</organism>
<dbReference type="Gene3D" id="3.60.15.10">
    <property type="entry name" value="Ribonuclease Z/Hydroxyacylglutathione hydrolase-like"/>
    <property type="match status" value="1"/>
</dbReference>
<dbReference type="PANTHER" id="PTHR36839">
    <property type="entry name" value="METALLO-BETA-LACTAMASE FAMILY PROTEIN (AFU_ORTHOLOGUE AFUA_5G12770)"/>
    <property type="match status" value="1"/>
</dbReference>
<dbReference type="PANTHER" id="PTHR36839:SF1">
    <property type="entry name" value="METALLO-BETA-LACTAMASE FAMILY PROTEIN (AFU_ORTHOLOGUE AFUA_5G12770)"/>
    <property type="match status" value="1"/>
</dbReference>
<protein>
    <recommendedName>
        <fullName evidence="1">Metallo-beta-lactamase domain-containing protein</fullName>
    </recommendedName>
</protein>
<dbReference type="SMART" id="SM00849">
    <property type="entry name" value="Lactamase_B"/>
    <property type="match status" value="1"/>
</dbReference>
<evidence type="ECO:0000259" key="1">
    <source>
        <dbReference type="SMART" id="SM00849"/>
    </source>
</evidence>
<dbReference type="InterPro" id="IPR036866">
    <property type="entry name" value="RibonucZ/Hydroxyglut_hydro"/>
</dbReference>
<dbReference type="SUPFAM" id="SSF56281">
    <property type="entry name" value="Metallo-hydrolase/oxidoreductase"/>
    <property type="match status" value="1"/>
</dbReference>
<accession>B2BKA2</accession>
<sequence length="281" mass="31383">MNHLCVTCGTQFPTADQSPERCPICEDERQFVGLQGQQWIALDKLQQTHRNSFYQEGEGIWGIATVPEFGIGQRALLVRTGTGNILWDCVSLINPDTVALINALGGISAIAISHPHYYTSMVEWSRAFGGAPIYLHEDDREWVQRRDVSITFWQGETHALGHGLTLIRVGGHFRGFQVLHSAEAEHGHGALFTGDQPQVCPDKRFVSFMYSYPNFIPLDGASVRRIVSALEPFSFTKLYGAWPNFVVQGNAKEVLRRSAERYLRALGEFASTESVEPSELT</sequence>